<dbReference type="Gene3D" id="3.40.50.1820">
    <property type="entry name" value="alpha/beta hydrolase"/>
    <property type="match status" value="1"/>
</dbReference>
<reference evidence="1 2" key="1">
    <citation type="submission" date="2024-06" db="EMBL/GenBank/DDBJ databases">
        <authorList>
            <person name="Woo H."/>
        </authorList>
    </citation>
    <scope>NUCLEOTIDE SEQUENCE [LARGE SCALE GENOMIC DNA]</scope>
    <source>
        <strain evidence="1 2">Si-c</strain>
    </source>
</reference>
<keyword evidence="2" id="KW-1185">Reference proteome</keyword>
<evidence type="ECO:0000313" key="1">
    <source>
        <dbReference type="EMBL" id="MEW9572607.1"/>
    </source>
</evidence>
<dbReference type="RefSeq" id="WP_367854674.1">
    <property type="nucleotide sequence ID" value="NZ_JBFOHK010000003.1"/>
</dbReference>
<proteinExistence type="predicted"/>
<name>A0ABV3QFL2_9GAMM</name>
<comment type="caution">
    <text evidence="1">The sequence shown here is derived from an EMBL/GenBank/DDBJ whole genome shotgun (WGS) entry which is preliminary data.</text>
</comment>
<accession>A0ABV3QFL2</accession>
<evidence type="ECO:0008006" key="3">
    <source>
        <dbReference type="Google" id="ProtNLM"/>
    </source>
</evidence>
<protein>
    <recommendedName>
        <fullName evidence="3">Alpha/beta hydrolase</fullName>
    </recommendedName>
</protein>
<evidence type="ECO:0000313" key="2">
    <source>
        <dbReference type="Proteomes" id="UP001556220"/>
    </source>
</evidence>
<gene>
    <name evidence="1" type="ORF">ABQJ54_12680</name>
</gene>
<dbReference type="EMBL" id="JBFOHK010000003">
    <property type="protein sequence ID" value="MEW9572607.1"/>
    <property type="molecule type" value="Genomic_DNA"/>
</dbReference>
<dbReference type="InterPro" id="IPR029058">
    <property type="entry name" value="AB_hydrolase_fold"/>
</dbReference>
<organism evidence="1 2">
    <name type="scientific">Rhodanobacter lycopersici</name>
    <dbReference type="NCBI Taxonomy" id="3162487"/>
    <lineage>
        <taxon>Bacteria</taxon>
        <taxon>Pseudomonadati</taxon>
        <taxon>Pseudomonadota</taxon>
        <taxon>Gammaproteobacteria</taxon>
        <taxon>Lysobacterales</taxon>
        <taxon>Rhodanobacteraceae</taxon>
        <taxon>Rhodanobacter</taxon>
    </lineage>
</organism>
<sequence>MSILLGDADPVAPPASNGKLAATLLPHAALKTLPGVGHYDFLADCTAQGQQQEPICQHIRVPQQRTHATAIATAEAFFESHL</sequence>
<dbReference type="Proteomes" id="UP001556220">
    <property type="component" value="Unassembled WGS sequence"/>
</dbReference>
<dbReference type="SUPFAM" id="SSF53474">
    <property type="entry name" value="alpha/beta-Hydrolases"/>
    <property type="match status" value="1"/>
</dbReference>